<gene>
    <name evidence="6" type="ORF">ATY39_07150</name>
</gene>
<dbReference type="SUPFAM" id="SSF46785">
    <property type="entry name" value="Winged helix' DNA-binding domain"/>
    <property type="match status" value="1"/>
</dbReference>
<dbReference type="AlphaFoldDB" id="A0A143HCS7"/>
<dbReference type="Proteomes" id="UP000076021">
    <property type="component" value="Chromosome"/>
</dbReference>
<name>A0A143HCS7_9BACL</name>
<reference evidence="7" key="2">
    <citation type="submission" date="2016-03" db="EMBL/GenBank/DDBJ databases">
        <authorList>
            <person name="Ploux O."/>
        </authorList>
    </citation>
    <scope>NUCLEOTIDE SEQUENCE [LARGE SCALE GENOMIC DNA]</scope>
    <source>
        <strain evidence="7">PP9</strain>
    </source>
</reference>
<evidence type="ECO:0000259" key="5">
    <source>
        <dbReference type="PROSITE" id="PS50931"/>
    </source>
</evidence>
<dbReference type="InterPro" id="IPR000847">
    <property type="entry name" value="LysR_HTH_N"/>
</dbReference>
<feature type="domain" description="HTH lysR-type" evidence="5">
    <location>
        <begin position="1"/>
        <end position="58"/>
    </location>
</feature>
<evidence type="ECO:0000256" key="4">
    <source>
        <dbReference type="ARBA" id="ARBA00023163"/>
    </source>
</evidence>
<dbReference type="PROSITE" id="PS50931">
    <property type="entry name" value="HTH_LYSR"/>
    <property type="match status" value="1"/>
</dbReference>
<evidence type="ECO:0000256" key="3">
    <source>
        <dbReference type="ARBA" id="ARBA00023125"/>
    </source>
</evidence>
<dbReference type="RefSeq" id="WP_066787834.1">
    <property type="nucleotide sequence ID" value="NZ_CP014806.1"/>
</dbReference>
<dbReference type="PRINTS" id="PR00039">
    <property type="entry name" value="HTHLYSR"/>
</dbReference>
<dbReference type="OrthoDB" id="9803735at2"/>
<dbReference type="STRING" id="241244.ATY39_07150"/>
<organism evidence="6 7">
    <name type="scientific">Rummeliibacillus stabekisii</name>
    <dbReference type="NCBI Taxonomy" id="241244"/>
    <lineage>
        <taxon>Bacteria</taxon>
        <taxon>Bacillati</taxon>
        <taxon>Bacillota</taxon>
        <taxon>Bacilli</taxon>
        <taxon>Bacillales</taxon>
        <taxon>Caryophanaceae</taxon>
        <taxon>Rummeliibacillus</taxon>
    </lineage>
</organism>
<protein>
    <submittedName>
        <fullName evidence="6">LysR family transcriptional regulator</fullName>
    </submittedName>
</protein>
<dbReference type="InterPro" id="IPR036388">
    <property type="entry name" value="WH-like_DNA-bd_sf"/>
</dbReference>
<dbReference type="Pfam" id="PF00126">
    <property type="entry name" value="HTH_1"/>
    <property type="match status" value="1"/>
</dbReference>
<dbReference type="PANTHER" id="PTHR30419:SF8">
    <property type="entry name" value="NITROGEN ASSIMILATION TRANSCRIPTIONAL ACTIVATOR-RELATED"/>
    <property type="match status" value="1"/>
</dbReference>
<dbReference type="GO" id="GO:0003700">
    <property type="term" value="F:DNA-binding transcription factor activity"/>
    <property type="evidence" value="ECO:0007669"/>
    <property type="project" value="InterPro"/>
</dbReference>
<evidence type="ECO:0000313" key="6">
    <source>
        <dbReference type="EMBL" id="AMW99260.1"/>
    </source>
</evidence>
<dbReference type="FunFam" id="1.10.10.10:FF:000001">
    <property type="entry name" value="LysR family transcriptional regulator"/>
    <property type="match status" value="1"/>
</dbReference>
<reference evidence="6 7" key="1">
    <citation type="journal article" date="2016" name="Genome Announc.">
        <title>Whole-Genome Sequence of Rummeliibacillus stabekisii Strain PP9 Isolated from Antarctic Soil.</title>
        <authorList>
            <person name="da Mota F.F."/>
            <person name="Vollu R.E."/>
            <person name="Jurelevicius D."/>
            <person name="Seldin L."/>
        </authorList>
    </citation>
    <scope>NUCLEOTIDE SEQUENCE [LARGE SCALE GENOMIC DNA]</scope>
    <source>
        <strain evidence="6 7">PP9</strain>
    </source>
</reference>
<dbReference type="InterPro" id="IPR005119">
    <property type="entry name" value="LysR_subst-bd"/>
</dbReference>
<evidence type="ECO:0000256" key="1">
    <source>
        <dbReference type="ARBA" id="ARBA00009437"/>
    </source>
</evidence>
<dbReference type="Gene3D" id="3.40.190.290">
    <property type="match status" value="1"/>
</dbReference>
<evidence type="ECO:0000313" key="7">
    <source>
        <dbReference type="Proteomes" id="UP000076021"/>
    </source>
</evidence>
<dbReference type="EMBL" id="CP014806">
    <property type="protein sequence ID" value="AMW99260.1"/>
    <property type="molecule type" value="Genomic_DNA"/>
</dbReference>
<dbReference type="InterPro" id="IPR050950">
    <property type="entry name" value="HTH-type_LysR_regulators"/>
</dbReference>
<keyword evidence="4" id="KW-0804">Transcription</keyword>
<dbReference type="GO" id="GO:0003677">
    <property type="term" value="F:DNA binding"/>
    <property type="evidence" value="ECO:0007669"/>
    <property type="project" value="UniProtKB-KW"/>
</dbReference>
<dbReference type="KEGG" id="rst:ATY39_07150"/>
<sequence length="296" mass="33692">MELRELKYFIAVVKNKSFTKAAEDLHVTQPTLSKVVKSLESEFDAALFYRYPRHIELTDVGEIVYAQALKMLSIVEELDTALEDVLQMKKGTIKIGMPPLIGILYLPKLLKGFQERYPHISIELVERGANIIKELVADGVLDIGFVMLPADENDFQVIPFASQDLMLIINKSHHLAGSKEISLRELANERMLLFSQDFTLHDRIKQECEQAGFTPQIAYESSQWDIISQMVEYNLGIAMFPKSFAEKINQEKVKAIPIVKPQIPWELVLIAKKDRYMSHATRGLIGFITSSHSNLE</sequence>
<proteinExistence type="inferred from homology"/>
<dbReference type="GO" id="GO:0005829">
    <property type="term" value="C:cytosol"/>
    <property type="evidence" value="ECO:0007669"/>
    <property type="project" value="TreeGrafter"/>
</dbReference>
<keyword evidence="7" id="KW-1185">Reference proteome</keyword>
<dbReference type="PANTHER" id="PTHR30419">
    <property type="entry name" value="HTH-TYPE TRANSCRIPTIONAL REGULATOR YBHD"/>
    <property type="match status" value="1"/>
</dbReference>
<dbReference type="Pfam" id="PF03466">
    <property type="entry name" value="LysR_substrate"/>
    <property type="match status" value="1"/>
</dbReference>
<dbReference type="Gene3D" id="1.10.10.10">
    <property type="entry name" value="Winged helix-like DNA-binding domain superfamily/Winged helix DNA-binding domain"/>
    <property type="match status" value="1"/>
</dbReference>
<dbReference type="CDD" id="cd08438">
    <property type="entry name" value="PBP2_CidR"/>
    <property type="match status" value="1"/>
</dbReference>
<evidence type="ECO:0000256" key="2">
    <source>
        <dbReference type="ARBA" id="ARBA00023015"/>
    </source>
</evidence>
<dbReference type="SUPFAM" id="SSF53850">
    <property type="entry name" value="Periplasmic binding protein-like II"/>
    <property type="match status" value="1"/>
</dbReference>
<keyword evidence="3" id="KW-0238">DNA-binding</keyword>
<keyword evidence="2" id="KW-0805">Transcription regulation</keyword>
<dbReference type="InterPro" id="IPR036390">
    <property type="entry name" value="WH_DNA-bd_sf"/>
</dbReference>
<accession>A0A143HCS7</accession>
<comment type="similarity">
    <text evidence="1">Belongs to the LysR transcriptional regulatory family.</text>
</comment>